<feature type="region of interest" description="Disordered" evidence="1">
    <location>
        <begin position="526"/>
        <end position="551"/>
    </location>
</feature>
<dbReference type="OrthoDB" id="10586849at2759"/>
<dbReference type="Proteomes" id="UP000785679">
    <property type="component" value="Unassembled WGS sequence"/>
</dbReference>
<gene>
    <name evidence="2" type="ORF">FGO68_gene12876</name>
</gene>
<feature type="compositionally biased region" description="Basic and acidic residues" evidence="1">
    <location>
        <begin position="578"/>
        <end position="601"/>
    </location>
</feature>
<feature type="region of interest" description="Disordered" evidence="1">
    <location>
        <begin position="1"/>
        <end position="145"/>
    </location>
</feature>
<sequence>MEQSQATAKSINPLLLEHPHAEAPEEQIIKNSQYQYSGPLQVPSGPMSSALSQSYPSTNNMTRGSGRVFEGASSIAEAVSADDNDEEEDDDEDEDDGAFSGSVNSDDDEDLQRYKTSKRQRGSLNQEFAKTRASQHGVPQSSSHKPHIAVIQEHPQAFSKEVIVESKTICYCSNFDLNINEWFNEYENIEIFKINMKKNLGTMWLSYFRSALRQDKPASDDALFTLIFNFYLVNYYRPSASMTSVGEGQKTSDTMTWHSEQLFDEIFKSMSEHLMSSKTKGGLQVADSNLLRQLIFTFYSNAMREIDNIRKKMENDQKFQIQLTEKALYQYNQMLHREAASAVAQSTTSQMNPAGSVKSENQSFEPLSSAQQVQQVQGQNISAQQQPAPNSSLSSKYSLGKNFSTGFAMLKDRVIKPLIVATEKVVEYYFPEEQQTLLGASASTTQQHMEGVTLGKQGHILTGEKGPEQRSPAGAEGFTTKPGTIYEEQDRSSVNSSGYESELSKVKKRFSKLTVAGGSYNNLLDNNEGMKSPRSLFDGVKGKDMSATGSNLKKRRYRQLERYDIFENINEGGVTSGHGDDQGSHHTREEFKQSADSQKKDSVKRRLKLNEKMLKKASATVDLISQKVKSQNLIQQTVSGSFITNVIELTHAALQTLTQSQIVIDAPPEIIDLNLRFIKPSQSFYNHIMSMWFKYLHLLQEQAYDSQTPLLHIWQTQAAKIAVEFNQFCLDRMTAESQSTLPQELNLPIKTFCELIVQQYAMLVLYSQNQDDIMLGTEGGLSAIEISTSPCQVSMCTFFDKVKSAMLARWENEVVKKSSQFKYMRVFVPIA</sequence>
<accession>A0A8J8P1N3</accession>
<organism evidence="2 3">
    <name type="scientific">Halteria grandinella</name>
    <dbReference type="NCBI Taxonomy" id="5974"/>
    <lineage>
        <taxon>Eukaryota</taxon>
        <taxon>Sar</taxon>
        <taxon>Alveolata</taxon>
        <taxon>Ciliophora</taxon>
        <taxon>Intramacronucleata</taxon>
        <taxon>Spirotrichea</taxon>
        <taxon>Stichotrichia</taxon>
        <taxon>Sporadotrichida</taxon>
        <taxon>Halteriidae</taxon>
        <taxon>Halteria</taxon>
    </lineage>
</organism>
<dbReference type="AlphaFoldDB" id="A0A8J8P1N3"/>
<feature type="compositionally biased region" description="Polar residues" evidence="1">
    <location>
        <begin position="29"/>
        <end position="38"/>
    </location>
</feature>
<protein>
    <submittedName>
        <fullName evidence="2">Uncharacterized protein</fullName>
    </submittedName>
</protein>
<reference evidence="2" key="1">
    <citation type="submission" date="2019-06" db="EMBL/GenBank/DDBJ databases">
        <authorList>
            <person name="Zheng W."/>
        </authorList>
    </citation>
    <scope>NUCLEOTIDE SEQUENCE</scope>
    <source>
        <strain evidence="2">QDHG01</strain>
    </source>
</reference>
<evidence type="ECO:0000313" key="2">
    <source>
        <dbReference type="EMBL" id="TNV86302.1"/>
    </source>
</evidence>
<name>A0A8J8P1N3_HALGN</name>
<feature type="compositionally biased region" description="Low complexity" evidence="1">
    <location>
        <begin position="368"/>
        <end position="386"/>
    </location>
</feature>
<feature type="region of interest" description="Disordered" evidence="1">
    <location>
        <begin position="464"/>
        <end position="498"/>
    </location>
</feature>
<feature type="region of interest" description="Disordered" evidence="1">
    <location>
        <begin position="570"/>
        <end position="604"/>
    </location>
</feature>
<feature type="compositionally biased region" description="Polar residues" evidence="1">
    <location>
        <begin position="122"/>
        <end position="143"/>
    </location>
</feature>
<feature type="compositionally biased region" description="Acidic residues" evidence="1">
    <location>
        <begin position="80"/>
        <end position="97"/>
    </location>
</feature>
<comment type="caution">
    <text evidence="2">The sequence shown here is derived from an EMBL/GenBank/DDBJ whole genome shotgun (WGS) entry which is preliminary data.</text>
</comment>
<proteinExistence type="predicted"/>
<feature type="compositionally biased region" description="Polar residues" evidence="1">
    <location>
        <begin position="1"/>
        <end position="10"/>
    </location>
</feature>
<evidence type="ECO:0000256" key="1">
    <source>
        <dbReference type="SAM" id="MobiDB-lite"/>
    </source>
</evidence>
<evidence type="ECO:0000313" key="3">
    <source>
        <dbReference type="Proteomes" id="UP000785679"/>
    </source>
</evidence>
<dbReference type="EMBL" id="RRYP01001175">
    <property type="protein sequence ID" value="TNV86302.1"/>
    <property type="molecule type" value="Genomic_DNA"/>
</dbReference>
<keyword evidence="3" id="KW-1185">Reference proteome</keyword>
<feature type="compositionally biased region" description="Polar residues" evidence="1">
    <location>
        <begin position="46"/>
        <end position="63"/>
    </location>
</feature>
<feature type="region of interest" description="Disordered" evidence="1">
    <location>
        <begin position="344"/>
        <end position="395"/>
    </location>
</feature>